<protein>
    <recommendedName>
        <fullName evidence="5">Type IV pilus biogenesis protein PilP</fullName>
    </recommendedName>
</protein>
<accession>A0A0S2SGN5</accession>
<dbReference type="KEGG" id="asr:WL1483_1453"/>
<feature type="region of interest" description="Disordered" evidence="1">
    <location>
        <begin position="52"/>
        <end position="79"/>
    </location>
</feature>
<gene>
    <name evidence="3" type="ORF">WL1483_1453</name>
</gene>
<feature type="signal peptide" evidence="2">
    <location>
        <begin position="1"/>
        <end position="20"/>
    </location>
</feature>
<dbReference type="RefSeq" id="WP_060587063.1">
    <property type="nucleotide sequence ID" value="NZ_CP013067.1"/>
</dbReference>
<dbReference type="PATRIC" id="fig|652.5.peg.3134"/>
<reference evidence="3 4" key="2">
    <citation type="journal article" date="2016" name="Genome Announc.">
        <title>Complete Genome Sequence of the Highly Virulent Aeromonas schubertii Strain WL1483, Isolated from Diseased Snakehead Fish (Channa argus) in China.</title>
        <authorList>
            <person name="Liu L."/>
            <person name="Li N."/>
            <person name="Zhang D."/>
            <person name="Fu X."/>
            <person name="Shi C."/>
            <person name="Lin Q."/>
            <person name="Hao G."/>
        </authorList>
    </citation>
    <scope>NUCLEOTIDE SEQUENCE [LARGE SCALE GENOMIC DNA]</scope>
    <source>
        <strain evidence="3 4">WL1483</strain>
    </source>
</reference>
<evidence type="ECO:0008006" key="5">
    <source>
        <dbReference type="Google" id="ProtNLM"/>
    </source>
</evidence>
<evidence type="ECO:0000313" key="3">
    <source>
        <dbReference type="EMBL" id="ALP40872.1"/>
    </source>
</evidence>
<evidence type="ECO:0000256" key="2">
    <source>
        <dbReference type="SAM" id="SignalP"/>
    </source>
</evidence>
<dbReference type="AlphaFoldDB" id="A0A0S2SGN5"/>
<proteinExistence type="predicted"/>
<dbReference type="EMBL" id="CP013067">
    <property type="protein sequence ID" value="ALP40872.1"/>
    <property type="molecule type" value="Genomic_DNA"/>
</dbReference>
<organism evidence="3 4">
    <name type="scientific">Aeromonas schubertii</name>
    <dbReference type="NCBI Taxonomy" id="652"/>
    <lineage>
        <taxon>Bacteria</taxon>
        <taxon>Pseudomonadati</taxon>
        <taxon>Pseudomonadota</taxon>
        <taxon>Gammaproteobacteria</taxon>
        <taxon>Aeromonadales</taxon>
        <taxon>Aeromonadaceae</taxon>
        <taxon>Aeromonas</taxon>
    </lineage>
</organism>
<reference evidence="4" key="1">
    <citation type="submission" date="2015-10" db="EMBL/GenBank/DDBJ databases">
        <title>Complete Genome Sequence of Aeromonas schubertii strain WL1483.</title>
        <authorList>
            <person name="Liu L."/>
        </authorList>
    </citation>
    <scope>NUCLEOTIDE SEQUENCE [LARGE SCALE GENOMIC DNA]</scope>
    <source>
        <strain evidence="4">WL1483</strain>
    </source>
</reference>
<feature type="chain" id="PRO_5006604480" description="Type IV pilus biogenesis protein PilP" evidence="2">
    <location>
        <begin position="21"/>
        <end position="145"/>
    </location>
</feature>
<evidence type="ECO:0000313" key="4">
    <source>
        <dbReference type="Proteomes" id="UP000058114"/>
    </source>
</evidence>
<name>A0A0S2SGN5_9GAMM</name>
<keyword evidence="2" id="KW-0732">Signal</keyword>
<sequence length="145" mass="16134">MKMRLYLFLLLTLGPSTLWADDAVRIRQFEEDIRILKRTVIDQSERIDALERQLSTSAPASTPGKRSPAPAGTVTGGWHSPANWGRVKDGMSQSQVVSLLGQPTSIENIGPYRTLFYRGEVNGSFVSGNAQLTDDRVWQVNEPVF</sequence>
<dbReference type="Proteomes" id="UP000058114">
    <property type="component" value="Chromosome"/>
</dbReference>
<evidence type="ECO:0000256" key="1">
    <source>
        <dbReference type="SAM" id="MobiDB-lite"/>
    </source>
</evidence>